<evidence type="ECO:0000313" key="2">
    <source>
        <dbReference type="Proteomes" id="UP000237000"/>
    </source>
</evidence>
<gene>
    <name evidence="1" type="ORF">TorRG33x02_077840</name>
</gene>
<proteinExistence type="predicted"/>
<name>A0A2P5FFE6_TREOI</name>
<dbReference type="EMBL" id="JXTC01000038">
    <property type="protein sequence ID" value="PON96511.1"/>
    <property type="molecule type" value="Genomic_DNA"/>
</dbReference>
<comment type="caution">
    <text evidence="1">The sequence shown here is derived from an EMBL/GenBank/DDBJ whole genome shotgun (WGS) entry which is preliminary data.</text>
</comment>
<accession>A0A2P5FFE6</accession>
<protein>
    <submittedName>
        <fullName evidence="1">Uncharacterized protein</fullName>
    </submittedName>
</protein>
<evidence type="ECO:0000313" key="1">
    <source>
        <dbReference type="EMBL" id="PON96511.1"/>
    </source>
</evidence>
<keyword evidence="2" id="KW-1185">Reference proteome</keyword>
<sequence>MEIRVTPWLSKTESVQIRVYVVDELGGFQSFHGSSSLPSTSFFRFNISPTLRIEMIKREKKRNGKMAFS</sequence>
<dbReference type="Proteomes" id="UP000237000">
    <property type="component" value="Unassembled WGS sequence"/>
</dbReference>
<reference evidence="2" key="1">
    <citation type="submission" date="2016-06" db="EMBL/GenBank/DDBJ databases">
        <title>Parallel loss of symbiosis genes in relatives of nitrogen-fixing non-legume Parasponia.</title>
        <authorList>
            <person name="Van Velzen R."/>
            <person name="Holmer R."/>
            <person name="Bu F."/>
            <person name="Rutten L."/>
            <person name="Van Zeijl A."/>
            <person name="Liu W."/>
            <person name="Santuari L."/>
            <person name="Cao Q."/>
            <person name="Sharma T."/>
            <person name="Shen D."/>
            <person name="Roswanjaya Y."/>
            <person name="Wardhani T."/>
            <person name="Kalhor M.S."/>
            <person name="Jansen J."/>
            <person name="Van den Hoogen J."/>
            <person name="Gungor B."/>
            <person name="Hartog M."/>
            <person name="Hontelez J."/>
            <person name="Verver J."/>
            <person name="Yang W.-C."/>
            <person name="Schijlen E."/>
            <person name="Repin R."/>
            <person name="Schilthuizen M."/>
            <person name="Schranz E."/>
            <person name="Heidstra R."/>
            <person name="Miyata K."/>
            <person name="Fedorova E."/>
            <person name="Kohlen W."/>
            <person name="Bisseling T."/>
            <person name="Smit S."/>
            <person name="Geurts R."/>
        </authorList>
    </citation>
    <scope>NUCLEOTIDE SEQUENCE [LARGE SCALE GENOMIC DNA]</scope>
    <source>
        <strain evidence="2">cv. RG33-2</strain>
    </source>
</reference>
<dbReference type="AlphaFoldDB" id="A0A2P5FFE6"/>
<dbReference type="InParanoid" id="A0A2P5FFE6"/>
<organism evidence="1 2">
    <name type="scientific">Trema orientale</name>
    <name type="common">Charcoal tree</name>
    <name type="synonym">Celtis orientalis</name>
    <dbReference type="NCBI Taxonomy" id="63057"/>
    <lineage>
        <taxon>Eukaryota</taxon>
        <taxon>Viridiplantae</taxon>
        <taxon>Streptophyta</taxon>
        <taxon>Embryophyta</taxon>
        <taxon>Tracheophyta</taxon>
        <taxon>Spermatophyta</taxon>
        <taxon>Magnoliopsida</taxon>
        <taxon>eudicotyledons</taxon>
        <taxon>Gunneridae</taxon>
        <taxon>Pentapetalae</taxon>
        <taxon>rosids</taxon>
        <taxon>fabids</taxon>
        <taxon>Rosales</taxon>
        <taxon>Cannabaceae</taxon>
        <taxon>Trema</taxon>
    </lineage>
</organism>